<accession>A0A5B9MCA6</accession>
<evidence type="ECO:0000313" key="2">
    <source>
        <dbReference type="EMBL" id="QEF97195.1"/>
    </source>
</evidence>
<keyword evidence="3" id="KW-1185">Reference proteome</keyword>
<dbReference type="EMBL" id="CP036264">
    <property type="protein sequence ID" value="QEF97195.1"/>
    <property type="molecule type" value="Genomic_DNA"/>
</dbReference>
<feature type="transmembrane region" description="Helical" evidence="1">
    <location>
        <begin position="90"/>
        <end position="110"/>
    </location>
</feature>
<feature type="transmembrane region" description="Helical" evidence="1">
    <location>
        <begin position="60"/>
        <end position="78"/>
    </location>
</feature>
<protein>
    <submittedName>
        <fullName evidence="2">Uncharacterized protein</fullName>
    </submittedName>
</protein>
<gene>
    <name evidence="2" type="ORF">Mal15_12330</name>
</gene>
<organism evidence="2 3">
    <name type="scientific">Stieleria maiorica</name>
    <dbReference type="NCBI Taxonomy" id="2795974"/>
    <lineage>
        <taxon>Bacteria</taxon>
        <taxon>Pseudomonadati</taxon>
        <taxon>Planctomycetota</taxon>
        <taxon>Planctomycetia</taxon>
        <taxon>Pirellulales</taxon>
        <taxon>Pirellulaceae</taxon>
        <taxon>Stieleria</taxon>
    </lineage>
</organism>
<keyword evidence="1" id="KW-0472">Membrane</keyword>
<keyword evidence="1" id="KW-1133">Transmembrane helix</keyword>
<proteinExistence type="predicted"/>
<dbReference type="Proteomes" id="UP000321353">
    <property type="component" value="Chromosome"/>
</dbReference>
<feature type="transmembrane region" description="Helical" evidence="1">
    <location>
        <begin position="33"/>
        <end position="54"/>
    </location>
</feature>
<dbReference type="KEGG" id="smam:Mal15_12330"/>
<name>A0A5B9MCA6_9BACT</name>
<evidence type="ECO:0000256" key="1">
    <source>
        <dbReference type="SAM" id="Phobius"/>
    </source>
</evidence>
<feature type="transmembrane region" description="Helical" evidence="1">
    <location>
        <begin position="135"/>
        <end position="157"/>
    </location>
</feature>
<reference evidence="2 3" key="1">
    <citation type="submission" date="2019-02" db="EMBL/GenBank/DDBJ databases">
        <title>Planctomycetal bacteria perform biofilm scaping via a novel small molecule.</title>
        <authorList>
            <person name="Jeske O."/>
            <person name="Boedeker C."/>
            <person name="Wiegand S."/>
            <person name="Breitling P."/>
            <person name="Kallscheuer N."/>
            <person name="Jogler M."/>
            <person name="Rohde M."/>
            <person name="Petersen J."/>
            <person name="Medema M.H."/>
            <person name="Surup F."/>
            <person name="Jogler C."/>
        </authorList>
    </citation>
    <scope>NUCLEOTIDE SEQUENCE [LARGE SCALE GENOMIC DNA]</scope>
    <source>
        <strain evidence="2 3">Mal15</strain>
    </source>
</reference>
<evidence type="ECO:0000313" key="3">
    <source>
        <dbReference type="Proteomes" id="UP000321353"/>
    </source>
</evidence>
<sequence length="194" mass="21145">MQCPRCETALRLEVATGSELPLVNSAGHRGFRIVDLFAITALIAVHLAAFPVLASPSGSQWPLLLYFSPTAITCLLHLRLRLGTSIAMVVHYSVSLVWSYLYSLGQYAAINAYNPMQRSGGSVQVDVYATAWDDMIGFGIFGFAWAAAYGLVCFTALNARRPIPTARPHRFHDDRSVLIRGSDGVVEANDVADE</sequence>
<keyword evidence="1" id="KW-0812">Transmembrane</keyword>
<dbReference type="AlphaFoldDB" id="A0A5B9MCA6"/>